<proteinExistence type="predicted"/>
<gene>
    <name evidence="1" type="ORF">LCGC14_2366000</name>
</gene>
<name>A0A0F9C544_9ZZZZ</name>
<comment type="caution">
    <text evidence="1">The sequence shown here is derived from an EMBL/GenBank/DDBJ whole genome shotgun (WGS) entry which is preliminary data.</text>
</comment>
<dbReference type="EMBL" id="LAZR01034772">
    <property type="protein sequence ID" value="KKL44403.1"/>
    <property type="molecule type" value="Genomic_DNA"/>
</dbReference>
<organism evidence="1">
    <name type="scientific">marine sediment metagenome</name>
    <dbReference type="NCBI Taxonomy" id="412755"/>
    <lineage>
        <taxon>unclassified sequences</taxon>
        <taxon>metagenomes</taxon>
        <taxon>ecological metagenomes</taxon>
    </lineage>
</organism>
<evidence type="ECO:0000313" key="1">
    <source>
        <dbReference type="EMBL" id="KKL44403.1"/>
    </source>
</evidence>
<protein>
    <submittedName>
        <fullName evidence="1">Uncharacterized protein</fullName>
    </submittedName>
</protein>
<dbReference type="AlphaFoldDB" id="A0A0F9C544"/>
<sequence length="168" mass="19296">MSEAFHKQSFGKRFQVMGDTAENVYSEVKPLGDTTRFGFRRPKGVKFSSFPPGFRHMPDFITASYLVEVMGLGRDGILKSLKITKYDALKEWHKLSLKLGGLGVAFFIWNSSKSQYLVLNWKDVVAEVAYSKKKHGIQVFENDGNEYYRLDWVRLIDKATFVGDHETE</sequence>
<accession>A0A0F9C544</accession>
<reference evidence="1" key="1">
    <citation type="journal article" date="2015" name="Nature">
        <title>Complex archaea that bridge the gap between prokaryotes and eukaryotes.</title>
        <authorList>
            <person name="Spang A."/>
            <person name="Saw J.H."/>
            <person name="Jorgensen S.L."/>
            <person name="Zaremba-Niedzwiedzka K."/>
            <person name="Martijn J."/>
            <person name="Lind A.E."/>
            <person name="van Eijk R."/>
            <person name="Schleper C."/>
            <person name="Guy L."/>
            <person name="Ettema T.J."/>
        </authorList>
    </citation>
    <scope>NUCLEOTIDE SEQUENCE</scope>
</reference>